<dbReference type="PROSITE" id="PS51296">
    <property type="entry name" value="RIESKE"/>
    <property type="match status" value="1"/>
</dbReference>
<keyword evidence="5" id="KW-0411">Iron-sulfur</keyword>
<dbReference type="GO" id="GO:0016705">
    <property type="term" value="F:oxidoreductase activity, acting on paired donors, with incorporation or reduction of molecular oxygen"/>
    <property type="evidence" value="ECO:0007669"/>
    <property type="project" value="UniProtKB-ARBA"/>
</dbReference>
<protein>
    <submittedName>
        <fullName evidence="7">Aromatic ring-hydroxylating dioxygenase subunit alpha</fullName>
    </submittedName>
</protein>
<evidence type="ECO:0000256" key="1">
    <source>
        <dbReference type="ARBA" id="ARBA00022714"/>
    </source>
</evidence>
<gene>
    <name evidence="7" type="ORF">EDM59_24640</name>
</gene>
<evidence type="ECO:0000313" key="8">
    <source>
        <dbReference type="Proteomes" id="UP000269573"/>
    </source>
</evidence>
<dbReference type="InterPro" id="IPR017941">
    <property type="entry name" value="Rieske_2Fe-2S"/>
</dbReference>
<dbReference type="CDD" id="cd08878">
    <property type="entry name" value="RHO_alpha_C_DMO-like"/>
    <property type="match status" value="1"/>
</dbReference>
<dbReference type="RefSeq" id="WP_122926029.1">
    <property type="nucleotide sequence ID" value="NZ_RHHU01000017.1"/>
</dbReference>
<dbReference type="Proteomes" id="UP000269573">
    <property type="component" value="Unassembled WGS sequence"/>
</dbReference>
<evidence type="ECO:0000259" key="6">
    <source>
        <dbReference type="PROSITE" id="PS51296"/>
    </source>
</evidence>
<keyword evidence="3" id="KW-0560">Oxidoreductase</keyword>
<dbReference type="Gene3D" id="2.102.10.10">
    <property type="entry name" value="Rieske [2Fe-2S] iron-sulphur domain"/>
    <property type="match status" value="1"/>
</dbReference>
<evidence type="ECO:0000256" key="5">
    <source>
        <dbReference type="ARBA" id="ARBA00023014"/>
    </source>
</evidence>
<dbReference type="EMBL" id="RHHU01000017">
    <property type="protein sequence ID" value="RNB80518.1"/>
    <property type="molecule type" value="Genomic_DNA"/>
</dbReference>
<dbReference type="Pfam" id="PF00355">
    <property type="entry name" value="Rieske"/>
    <property type="match status" value="1"/>
</dbReference>
<dbReference type="InterPro" id="IPR050584">
    <property type="entry name" value="Cholesterol_7-desaturase"/>
</dbReference>
<dbReference type="AlphaFoldDB" id="A0A3M8CY10"/>
<dbReference type="GO" id="GO:0046872">
    <property type="term" value="F:metal ion binding"/>
    <property type="evidence" value="ECO:0007669"/>
    <property type="project" value="UniProtKB-KW"/>
</dbReference>
<keyword evidence="8" id="KW-1185">Reference proteome</keyword>
<evidence type="ECO:0000256" key="3">
    <source>
        <dbReference type="ARBA" id="ARBA00023002"/>
    </source>
</evidence>
<dbReference type="GO" id="GO:0051213">
    <property type="term" value="F:dioxygenase activity"/>
    <property type="evidence" value="ECO:0007669"/>
    <property type="project" value="UniProtKB-KW"/>
</dbReference>
<evidence type="ECO:0000256" key="4">
    <source>
        <dbReference type="ARBA" id="ARBA00023004"/>
    </source>
</evidence>
<dbReference type="SUPFAM" id="SSF55961">
    <property type="entry name" value="Bet v1-like"/>
    <property type="match status" value="1"/>
</dbReference>
<dbReference type="CDD" id="cd03479">
    <property type="entry name" value="Rieske_RO_Alpha_PhDO_like"/>
    <property type="match status" value="1"/>
</dbReference>
<evidence type="ECO:0000256" key="2">
    <source>
        <dbReference type="ARBA" id="ARBA00022723"/>
    </source>
</evidence>
<accession>A0A3M8CY10</accession>
<dbReference type="PANTHER" id="PTHR21266:SF59">
    <property type="entry name" value="BLR4922 PROTEIN"/>
    <property type="match status" value="1"/>
</dbReference>
<feature type="domain" description="Rieske" evidence="6">
    <location>
        <begin position="27"/>
        <end position="134"/>
    </location>
</feature>
<dbReference type="SUPFAM" id="SSF50022">
    <property type="entry name" value="ISP domain"/>
    <property type="match status" value="1"/>
</dbReference>
<comment type="caution">
    <text evidence="7">The sequence shown here is derived from an EMBL/GenBank/DDBJ whole genome shotgun (WGS) entry which is preliminary data.</text>
</comment>
<evidence type="ECO:0000313" key="7">
    <source>
        <dbReference type="EMBL" id="RNB80518.1"/>
    </source>
</evidence>
<dbReference type="InterPro" id="IPR036922">
    <property type="entry name" value="Rieske_2Fe-2S_sf"/>
</dbReference>
<keyword evidence="2" id="KW-0479">Metal-binding</keyword>
<keyword evidence="7" id="KW-0223">Dioxygenase</keyword>
<dbReference type="Gene3D" id="3.90.380.10">
    <property type="entry name" value="Naphthalene 1,2-dioxygenase Alpha Subunit, Chain A, domain 1"/>
    <property type="match status" value="1"/>
</dbReference>
<reference evidence="7 8" key="1">
    <citation type="submission" date="2018-10" db="EMBL/GenBank/DDBJ databases">
        <title>Phylogenomics of Brevibacillus.</title>
        <authorList>
            <person name="Dunlap C."/>
        </authorList>
    </citation>
    <scope>NUCLEOTIDE SEQUENCE [LARGE SCALE GENOMIC DNA]</scope>
    <source>
        <strain evidence="7 8">JCM 15774</strain>
    </source>
</reference>
<dbReference type="Pfam" id="PF19301">
    <property type="entry name" value="LigXa_C"/>
    <property type="match status" value="1"/>
</dbReference>
<dbReference type="GO" id="GO:0004497">
    <property type="term" value="F:monooxygenase activity"/>
    <property type="evidence" value="ECO:0007669"/>
    <property type="project" value="UniProtKB-ARBA"/>
</dbReference>
<keyword evidence="4" id="KW-0408">Iron</keyword>
<dbReference type="InterPro" id="IPR045623">
    <property type="entry name" value="LigXa_C"/>
</dbReference>
<keyword evidence="1" id="KW-0001">2Fe-2S</keyword>
<dbReference type="PANTHER" id="PTHR21266">
    <property type="entry name" value="IRON-SULFUR DOMAIN CONTAINING PROTEIN"/>
    <property type="match status" value="1"/>
</dbReference>
<sequence length="423" mass="47813">MLSVEDNKLLTETGPNTLMGKLLRRYWIPALLSDELPEPDCPPVRVKLLGEKLIAFRDSNNKVGLLDELCPHRKASLFFGRNEEGGLRCVYHGWKFDTCGKCVDMPSEPPESSFKNKVTIKSYPCRDVGGIIWTYMGPEDEMPELPILEWTLVPKSHRYFSRRIQENNYFQAIEGGIDSSHISFLHRNIQRSKTDAQKALANDRSPKFEVSKTDYGLQIGAKRKAAEETVYWRITQFLMPWYTMIPPFGPTRGGHAWVPMDDEHCWHWSFSWNPLEPLKEEELAEMRSGNDLHASLIPGTFRTVQNKDNDYQIDWELQASGQAFSGIRGIGMQDAAVQESAGSITDRSLEKLGTSDAAIIVARRVMIHAAKGLENGETPPGLDTSKQRVRAASVMLPEGIPFQEGAKELMELKPQDYLAAENE</sequence>
<organism evidence="7 8">
    <name type="scientific">Brevibacillus nitrificans</name>
    <dbReference type="NCBI Taxonomy" id="651560"/>
    <lineage>
        <taxon>Bacteria</taxon>
        <taxon>Bacillati</taxon>
        <taxon>Bacillota</taxon>
        <taxon>Bacilli</taxon>
        <taxon>Bacillales</taxon>
        <taxon>Paenibacillaceae</taxon>
        <taxon>Brevibacillus</taxon>
    </lineage>
</organism>
<name>A0A3M8CY10_9BACL</name>
<dbReference type="GO" id="GO:0051537">
    <property type="term" value="F:2 iron, 2 sulfur cluster binding"/>
    <property type="evidence" value="ECO:0007669"/>
    <property type="project" value="UniProtKB-KW"/>
</dbReference>
<proteinExistence type="predicted"/>